<reference evidence="2 3" key="1">
    <citation type="submission" date="2014-04" db="EMBL/GenBank/DDBJ databases">
        <authorList>
            <consortium name="DOE Joint Genome Institute"/>
            <person name="Kuo A."/>
            <person name="Kohler A."/>
            <person name="Nagy L.G."/>
            <person name="Floudas D."/>
            <person name="Copeland A."/>
            <person name="Barry K.W."/>
            <person name="Cichocki N."/>
            <person name="Veneault-Fourrey C."/>
            <person name="LaButti K."/>
            <person name="Lindquist E.A."/>
            <person name="Lipzen A."/>
            <person name="Lundell T."/>
            <person name="Morin E."/>
            <person name="Murat C."/>
            <person name="Sun H."/>
            <person name="Tunlid A."/>
            <person name="Henrissat B."/>
            <person name="Grigoriev I.V."/>
            <person name="Hibbett D.S."/>
            <person name="Martin F."/>
            <person name="Nordberg H.P."/>
            <person name="Cantor M.N."/>
            <person name="Hua S.X."/>
        </authorList>
    </citation>
    <scope>NUCLEOTIDE SEQUENCE [LARGE SCALE GENOMIC DNA]</scope>
    <source>
        <strain evidence="2 3">Foug A</strain>
    </source>
</reference>
<name>A0A0C2Z692_9AGAM</name>
<dbReference type="EMBL" id="KN822099">
    <property type="protein sequence ID" value="KIM57518.1"/>
    <property type="molecule type" value="Genomic_DNA"/>
</dbReference>
<organism evidence="2 3">
    <name type="scientific">Scleroderma citrinum Foug A</name>
    <dbReference type="NCBI Taxonomy" id="1036808"/>
    <lineage>
        <taxon>Eukaryota</taxon>
        <taxon>Fungi</taxon>
        <taxon>Dikarya</taxon>
        <taxon>Basidiomycota</taxon>
        <taxon>Agaricomycotina</taxon>
        <taxon>Agaricomycetes</taxon>
        <taxon>Agaricomycetidae</taxon>
        <taxon>Boletales</taxon>
        <taxon>Sclerodermatineae</taxon>
        <taxon>Sclerodermataceae</taxon>
        <taxon>Scleroderma</taxon>
    </lineage>
</organism>
<feature type="compositionally biased region" description="Basic and acidic residues" evidence="1">
    <location>
        <begin position="1"/>
        <end position="26"/>
    </location>
</feature>
<dbReference type="InParanoid" id="A0A0C2Z692"/>
<dbReference type="AlphaFoldDB" id="A0A0C2Z692"/>
<evidence type="ECO:0000313" key="2">
    <source>
        <dbReference type="EMBL" id="KIM57518.1"/>
    </source>
</evidence>
<feature type="region of interest" description="Disordered" evidence="1">
    <location>
        <begin position="1"/>
        <end position="74"/>
    </location>
</feature>
<accession>A0A0C2Z692</accession>
<feature type="compositionally biased region" description="Low complexity" evidence="1">
    <location>
        <begin position="36"/>
        <end position="49"/>
    </location>
</feature>
<protein>
    <submittedName>
        <fullName evidence="2">Uncharacterized protein</fullName>
    </submittedName>
</protein>
<sequence>MHYEKAKRVIDEDRHCQPRLSREHSHTPKQSTDRLSTVTAKPTTTTSSTHAVKQNPKQTSHTPQQDISQMANKERKQCLRLEGKCFNCEGTDHIEWSCPRHWQMKDKRSSQRLLLNSVGMMATEARLAAIEEGTELSLFTVNTTGSKAIIGPDKQEDGHPLEIHAIKRSAA</sequence>
<feature type="compositionally biased region" description="Polar residues" evidence="1">
    <location>
        <begin position="50"/>
        <end position="71"/>
    </location>
</feature>
<keyword evidence="3" id="KW-1185">Reference proteome</keyword>
<dbReference type="HOGENOM" id="CLU_1563805_0_0_1"/>
<reference evidence="3" key="2">
    <citation type="submission" date="2015-01" db="EMBL/GenBank/DDBJ databases">
        <title>Evolutionary Origins and Diversification of the Mycorrhizal Mutualists.</title>
        <authorList>
            <consortium name="DOE Joint Genome Institute"/>
            <consortium name="Mycorrhizal Genomics Consortium"/>
            <person name="Kohler A."/>
            <person name="Kuo A."/>
            <person name="Nagy L.G."/>
            <person name="Floudas D."/>
            <person name="Copeland A."/>
            <person name="Barry K.W."/>
            <person name="Cichocki N."/>
            <person name="Veneault-Fourrey C."/>
            <person name="LaButti K."/>
            <person name="Lindquist E.A."/>
            <person name="Lipzen A."/>
            <person name="Lundell T."/>
            <person name="Morin E."/>
            <person name="Murat C."/>
            <person name="Riley R."/>
            <person name="Ohm R."/>
            <person name="Sun H."/>
            <person name="Tunlid A."/>
            <person name="Henrissat B."/>
            <person name="Grigoriev I.V."/>
            <person name="Hibbett D.S."/>
            <person name="Martin F."/>
        </authorList>
    </citation>
    <scope>NUCLEOTIDE SEQUENCE [LARGE SCALE GENOMIC DNA]</scope>
    <source>
        <strain evidence="3">Foug A</strain>
    </source>
</reference>
<proteinExistence type="predicted"/>
<gene>
    <name evidence="2" type="ORF">SCLCIDRAFT_28755</name>
</gene>
<dbReference type="Proteomes" id="UP000053989">
    <property type="component" value="Unassembled WGS sequence"/>
</dbReference>
<evidence type="ECO:0000256" key="1">
    <source>
        <dbReference type="SAM" id="MobiDB-lite"/>
    </source>
</evidence>
<evidence type="ECO:0000313" key="3">
    <source>
        <dbReference type="Proteomes" id="UP000053989"/>
    </source>
</evidence>